<feature type="transmembrane region" description="Helical" evidence="1">
    <location>
        <begin position="44"/>
        <end position="61"/>
    </location>
</feature>
<sequence length="158" mass="17620">MAEEGMFWTVSTHEHRERSNDWYWALGLLALVGAGLSLFMGNVLFALIIAIAAGSIGVLSARGPREHVVRLDPRGLSLDGTLYRWDTIDSFWAEPFNEEQGLQGRLLVTTRGILHPQLVIPLESAVRAGSVRAYARRFAKEEEQEAHIGEYLAELFGL</sequence>
<evidence type="ECO:0000256" key="1">
    <source>
        <dbReference type="SAM" id="Phobius"/>
    </source>
</evidence>
<proteinExistence type="predicted"/>
<name>A0A0G1XW56_9BACT</name>
<keyword evidence="1" id="KW-1133">Transmembrane helix</keyword>
<comment type="caution">
    <text evidence="2">The sequence shown here is derived from an EMBL/GenBank/DDBJ whole genome shotgun (WGS) entry which is preliminary data.</text>
</comment>
<organism evidence="2 3">
    <name type="scientific">Candidatus Adlerbacteria bacterium GW2011_GWA1_54_10</name>
    <dbReference type="NCBI Taxonomy" id="1618605"/>
    <lineage>
        <taxon>Bacteria</taxon>
        <taxon>Candidatus Adleribacteriota</taxon>
    </lineage>
</organism>
<protein>
    <recommendedName>
        <fullName evidence="4">DUF5673 domain-containing protein</fullName>
    </recommendedName>
</protein>
<gene>
    <name evidence="2" type="ORF">UY83_C0008G0031</name>
</gene>
<dbReference type="AlphaFoldDB" id="A0A0G1XW56"/>
<dbReference type="EMBL" id="LCRO01000008">
    <property type="protein sequence ID" value="KKW35443.1"/>
    <property type="molecule type" value="Genomic_DNA"/>
</dbReference>
<evidence type="ECO:0000313" key="2">
    <source>
        <dbReference type="EMBL" id="KKW35443.1"/>
    </source>
</evidence>
<dbReference type="Proteomes" id="UP000034740">
    <property type="component" value="Unassembled WGS sequence"/>
</dbReference>
<keyword evidence="1" id="KW-0472">Membrane</keyword>
<evidence type="ECO:0008006" key="4">
    <source>
        <dbReference type="Google" id="ProtNLM"/>
    </source>
</evidence>
<keyword evidence="1" id="KW-0812">Transmembrane</keyword>
<reference evidence="2 3" key="1">
    <citation type="journal article" date="2015" name="Nature">
        <title>rRNA introns, odd ribosomes, and small enigmatic genomes across a large radiation of phyla.</title>
        <authorList>
            <person name="Brown C.T."/>
            <person name="Hug L.A."/>
            <person name="Thomas B.C."/>
            <person name="Sharon I."/>
            <person name="Castelle C.J."/>
            <person name="Singh A."/>
            <person name="Wilkins M.J."/>
            <person name="Williams K.H."/>
            <person name="Banfield J.F."/>
        </authorList>
    </citation>
    <scope>NUCLEOTIDE SEQUENCE [LARGE SCALE GENOMIC DNA]</scope>
</reference>
<evidence type="ECO:0000313" key="3">
    <source>
        <dbReference type="Proteomes" id="UP000034740"/>
    </source>
</evidence>
<accession>A0A0G1XW56</accession>